<dbReference type="SUPFAM" id="SSF53756">
    <property type="entry name" value="UDP-Glycosyltransferase/glycogen phosphorylase"/>
    <property type="match status" value="1"/>
</dbReference>
<dbReference type="GO" id="GO:0016020">
    <property type="term" value="C:membrane"/>
    <property type="evidence" value="ECO:0007669"/>
    <property type="project" value="GOC"/>
</dbReference>
<evidence type="ECO:0000256" key="1">
    <source>
        <dbReference type="ARBA" id="ARBA00012687"/>
    </source>
</evidence>
<dbReference type="Pfam" id="PF02684">
    <property type="entry name" value="LpxB"/>
    <property type="match status" value="1"/>
</dbReference>
<accession>A0AAN8V0U2</accession>
<comment type="caution">
    <text evidence="8">The sequence shown here is derived from an EMBL/GenBank/DDBJ whole genome shotgun (WGS) entry which is preliminary data.</text>
</comment>
<organism evidence="8 9">
    <name type="scientific">Dillenia turbinata</name>
    <dbReference type="NCBI Taxonomy" id="194707"/>
    <lineage>
        <taxon>Eukaryota</taxon>
        <taxon>Viridiplantae</taxon>
        <taxon>Streptophyta</taxon>
        <taxon>Embryophyta</taxon>
        <taxon>Tracheophyta</taxon>
        <taxon>Spermatophyta</taxon>
        <taxon>Magnoliopsida</taxon>
        <taxon>eudicotyledons</taxon>
        <taxon>Gunneridae</taxon>
        <taxon>Pentapetalae</taxon>
        <taxon>Dilleniales</taxon>
        <taxon>Dilleniaceae</taxon>
        <taxon>Dillenia</taxon>
    </lineage>
</organism>
<keyword evidence="9" id="KW-1185">Reference proteome</keyword>
<evidence type="ECO:0000256" key="6">
    <source>
        <dbReference type="ARBA" id="ARBA00023098"/>
    </source>
</evidence>
<gene>
    <name evidence="8" type="ORF">RJ641_015192</name>
</gene>
<evidence type="ECO:0000313" key="9">
    <source>
        <dbReference type="Proteomes" id="UP001370490"/>
    </source>
</evidence>
<keyword evidence="6" id="KW-0443">Lipid metabolism</keyword>
<dbReference type="InterPro" id="IPR003835">
    <property type="entry name" value="Glyco_trans_19"/>
</dbReference>
<keyword evidence="5 8" id="KW-0808">Transferase</keyword>
<dbReference type="EC" id="2.4.1.182" evidence="1"/>
<reference evidence="8 9" key="1">
    <citation type="submission" date="2023-12" db="EMBL/GenBank/DDBJ databases">
        <title>A high-quality genome assembly for Dillenia turbinata (Dilleniales).</title>
        <authorList>
            <person name="Chanderbali A."/>
        </authorList>
    </citation>
    <scope>NUCLEOTIDE SEQUENCE [LARGE SCALE GENOMIC DNA]</scope>
    <source>
        <strain evidence="8">LSX21</strain>
        <tissue evidence="8">Leaf</tissue>
    </source>
</reference>
<dbReference type="EMBL" id="JBAMMX010000021">
    <property type="protein sequence ID" value="KAK6919288.1"/>
    <property type="molecule type" value="Genomic_DNA"/>
</dbReference>
<evidence type="ECO:0000256" key="4">
    <source>
        <dbReference type="ARBA" id="ARBA00022676"/>
    </source>
</evidence>
<evidence type="ECO:0000313" key="8">
    <source>
        <dbReference type="EMBL" id="KAK6919288.1"/>
    </source>
</evidence>
<keyword evidence="4" id="KW-0328">Glycosyltransferase</keyword>
<comment type="catalytic activity">
    <reaction evidence="7">
        <text>a lipid X + a UDP-2-N,3-O-bis[(3R)-3-hydroxyacyl]-alpha-D-glucosamine = a lipid A disaccharide + UDP + H(+)</text>
        <dbReference type="Rhea" id="RHEA:67828"/>
        <dbReference type="ChEBI" id="CHEBI:15378"/>
        <dbReference type="ChEBI" id="CHEBI:58223"/>
        <dbReference type="ChEBI" id="CHEBI:137748"/>
        <dbReference type="ChEBI" id="CHEBI:176338"/>
        <dbReference type="ChEBI" id="CHEBI:176343"/>
        <dbReference type="EC" id="2.4.1.182"/>
    </reaction>
</comment>
<sequence length="425" mass="48109">MILNAGKNVGFPRILFSRSLSVSSKAAIDMAAKDGELRVFIVTGEVSGDLIGSRLMASLKKLSPYPVNFAGVGGPIMSKQGLRSLFPMEEIAGALGTWELFQRLNKISENLKKTVEAAYQFRPHVVVTVDSKGFSFRLLKKLRERYSLQMCPLHFHYVAPPFWAWRGGEAQLRRISKFVDHIFCILPSEEDVCRAHRIDATFVGHPMLEDVLEINQGEDISTTKWKVRGNSEDFYRRHEITSGATVMSLLPGSRLKEVCRMLPIFSDTVKLLRESFLDLMTVIHVPSNHDVEDYVDSVLHKWPVPAVLVPGGSTDLKYEAFSASRVALYSPGPVAMELQLAQLPSVVAYRAPFLTEWLIRLERRVPYMSLPNIIFNEPVFPEALFNQCKPQRLASLLVEVMQDESLRERQMEAAEKFVRFLLSHL</sequence>
<keyword evidence="2" id="KW-0444">Lipid biosynthesis</keyword>
<dbReference type="Proteomes" id="UP001370490">
    <property type="component" value="Unassembled WGS sequence"/>
</dbReference>
<dbReference type="PANTHER" id="PTHR30372:SF4">
    <property type="entry name" value="LIPID-A-DISACCHARIDE SYNTHASE, MITOCHONDRIAL-RELATED"/>
    <property type="match status" value="1"/>
</dbReference>
<dbReference type="GO" id="GO:0008915">
    <property type="term" value="F:lipid-A-disaccharide synthase activity"/>
    <property type="evidence" value="ECO:0007669"/>
    <property type="project" value="UniProtKB-EC"/>
</dbReference>
<dbReference type="AlphaFoldDB" id="A0AAN8V0U2"/>
<dbReference type="GO" id="GO:0009245">
    <property type="term" value="P:lipid A biosynthetic process"/>
    <property type="evidence" value="ECO:0007669"/>
    <property type="project" value="UniProtKB-KW"/>
</dbReference>
<evidence type="ECO:0000256" key="2">
    <source>
        <dbReference type="ARBA" id="ARBA00022516"/>
    </source>
</evidence>
<keyword evidence="3" id="KW-0441">Lipid A biosynthesis</keyword>
<dbReference type="PANTHER" id="PTHR30372">
    <property type="entry name" value="LIPID-A-DISACCHARIDE SYNTHASE"/>
    <property type="match status" value="1"/>
</dbReference>
<proteinExistence type="predicted"/>
<protein>
    <recommendedName>
        <fullName evidence="1">lipid-A-disaccharide synthase</fullName>
        <ecNumber evidence="1">2.4.1.182</ecNumber>
    </recommendedName>
</protein>
<dbReference type="GO" id="GO:0005543">
    <property type="term" value="F:phospholipid binding"/>
    <property type="evidence" value="ECO:0007669"/>
    <property type="project" value="TreeGrafter"/>
</dbReference>
<name>A0AAN8V0U2_9MAGN</name>
<evidence type="ECO:0000256" key="3">
    <source>
        <dbReference type="ARBA" id="ARBA00022556"/>
    </source>
</evidence>
<evidence type="ECO:0000256" key="5">
    <source>
        <dbReference type="ARBA" id="ARBA00022679"/>
    </source>
</evidence>
<evidence type="ECO:0000256" key="7">
    <source>
        <dbReference type="ARBA" id="ARBA00048975"/>
    </source>
</evidence>